<protein>
    <submittedName>
        <fullName evidence="3">Uncharacterized protein</fullName>
    </submittedName>
</protein>
<gene>
    <name evidence="3" type="ORF">C4D60_Mb08t32410</name>
</gene>
<feature type="region of interest" description="Disordered" evidence="1">
    <location>
        <begin position="91"/>
        <end position="113"/>
    </location>
</feature>
<dbReference type="EMBL" id="PYDT01000002">
    <property type="protein sequence ID" value="THU71142.1"/>
    <property type="molecule type" value="Genomic_DNA"/>
</dbReference>
<keyword evidence="2" id="KW-0472">Membrane</keyword>
<proteinExistence type="predicted"/>
<feature type="region of interest" description="Disordered" evidence="1">
    <location>
        <begin position="23"/>
        <end position="45"/>
    </location>
</feature>
<evidence type="ECO:0000313" key="4">
    <source>
        <dbReference type="Proteomes" id="UP000317650"/>
    </source>
</evidence>
<dbReference type="STRING" id="52838.A0A4S8K838"/>
<keyword evidence="2" id="KW-1133">Transmembrane helix</keyword>
<sequence>MASKGAVVTRSSASHRRVTATYSGTYTQVHHGGAGTTASGLRAGNPPTRTKILLFPARDGFDNVKLRAMELREQIENEDGVEAAVDAFHRHLPPQLPIPPPPPPPPPPPDDGPPNLIRWLPQFVFHALHGPPCVLAILYYVLIVIFVCVNMG</sequence>
<comment type="caution">
    <text evidence="3">The sequence shown here is derived from an EMBL/GenBank/DDBJ whole genome shotgun (WGS) entry which is preliminary data.</text>
</comment>
<evidence type="ECO:0000313" key="3">
    <source>
        <dbReference type="EMBL" id="THU71142.1"/>
    </source>
</evidence>
<dbReference type="InterPro" id="IPR050426">
    <property type="entry name" value="Glycosyltransferase_28"/>
</dbReference>
<keyword evidence="4" id="KW-1185">Reference proteome</keyword>
<reference evidence="3 4" key="1">
    <citation type="journal article" date="2019" name="Nat. Plants">
        <title>Genome sequencing of Musa balbisiana reveals subgenome evolution and function divergence in polyploid bananas.</title>
        <authorList>
            <person name="Yao X."/>
        </authorList>
    </citation>
    <scope>NUCLEOTIDE SEQUENCE [LARGE SCALE GENOMIC DNA]</scope>
    <source>
        <strain evidence="4">cv. DH-PKW</strain>
        <tissue evidence="3">Leaves</tissue>
    </source>
</reference>
<feature type="compositionally biased region" description="Pro residues" evidence="1">
    <location>
        <begin position="94"/>
        <end position="112"/>
    </location>
</feature>
<dbReference type="PANTHER" id="PTHR48050:SF16">
    <property type="entry name" value="STEROL 3-BETA-GLUCOSYLTRANSFERASE UGT80B1"/>
    <property type="match status" value="1"/>
</dbReference>
<dbReference type="Proteomes" id="UP000317650">
    <property type="component" value="Chromosome 8"/>
</dbReference>
<name>A0A4S8K838_MUSBA</name>
<organism evidence="3 4">
    <name type="scientific">Musa balbisiana</name>
    <name type="common">Banana</name>
    <dbReference type="NCBI Taxonomy" id="52838"/>
    <lineage>
        <taxon>Eukaryota</taxon>
        <taxon>Viridiplantae</taxon>
        <taxon>Streptophyta</taxon>
        <taxon>Embryophyta</taxon>
        <taxon>Tracheophyta</taxon>
        <taxon>Spermatophyta</taxon>
        <taxon>Magnoliopsida</taxon>
        <taxon>Liliopsida</taxon>
        <taxon>Zingiberales</taxon>
        <taxon>Musaceae</taxon>
        <taxon>Musa</taxon>
    </lineage>
</organism>
<dbReference type="SUPFAM" id="SSF53756">
    <property type="entry name" value="UDP-Glycosyltransferase/glycogen phosphorylase"/>
    <property type="match status" value="1"/>
</dbReference>
<accession>A0A4S8K838</accession>
<keyword evidence="2" id="KW-0812">Transmembrane</keyword>
<dbReference type="AlphaFoldDB" id="A0A4S8K838"/>
<evidence type="ECO:0000256" key="1">
    <source>
        <dbReference type="SAM" id="MobiDB-lite"/>
    </source>
</evidence>
<dbReference type="PANTHER" id="PTHR48050">
    <property type="entry name" value="STEROL 3-BETA-GLUCOSYLTRANSFERASE"/>
    <property type="match status" value="1"/>
</dbReference>
<evidence type="ECO:0000256" key="2">
    <source>
        <dbReference type="SAM" id="Phobius"/>
    </source>
</evidence>
<feature type="transmembrane region" description="Helical" evidence="2">
    <location>
        <begin position="123"/>
        <end position="149"/>
    </location>
</feature>